<name>A0A1T2CG02_SOVGS</name>
<accession>A0A1T2CG02</accession>
<dbReference type="Proteomes" id="UP000190962">
    <property type="component" value="Unassembled WGS sequence"/>
</dbReference>
<reference evidence="1 2" key="1">
    <citation type="submission" date="2016-11" db="EMBL/GenBank/DDBJ databases">
        <title>Mixed transmission modes and dynamic genome evolution in an obligate animal-bacterial symbiosis.</title>
        <authorList>
            <person name="Russell S.L."/>
            <person name="Corbett-Detig R.B."/>
            <person name="Cavanaugh C.M."/>
        </authorList>
    </citation>
    <scope>NUCLEOTIDE SEQUENCE [LARGE SCALE GENOMIC DNA]</scope>
    <source>
        <strain evidence="1">MA-KB16</strain>
    </source>
</reference>
<protein>
    <submittedName>
        <fullName evidence="1">Uncharacterized protein</fullName>
    </submittedName>
</protein>
<evidence type="ECO:0000313" key="2">
    <source>
        <dbReference type="Proteomes" id="UP000190962"/>
    </source>
</evidence>
<sequence>MTRKQYSLQIVLYPPPWIEEPPSTVSEGKLFDAKKECLENLSKQLLFDYPSCYILYRESLHKKHF</sequence>
<comment type="caution">
    <text evidence="1">The sequence shown here is derived from an EMBL/GenBank/DDBJ whole genome shotgun (WGS) entry which is preliminary data.</text>
</comment>
<organism evidence="1 2">
    <name type="scientific">Solemya velum gill symbiont</name>
    <dbReference type="NCBI Taxonomy" id="2340"/>
    <lineage>
        <taxon>Bacteria</taxon>
        <taxon>Pseudomonadati</taxon>
        <taxon>Pseudomonadota</taxon>
        <taxon>Gammaproteobacteria</taxon>
        <taxon>sulfur-oxidizing symbionts</taxon>
    </lineage>
</organism>
<dbReference type="EMBL" id="MPNX01000049">
    <property type="protein sequence ID" value="OOY33765.1"/>
    <property type="molecule type" value="Genomic_DNA"/>
</dbReference>
<evidence type="ECO:0000313" key="1">
    <source>
        <dbReference type="EMBL" id="OOY33765.1"/>
    </source>
</evidence>
<proteinExistence type="predicted"/>
<gene>
    <name evidence="1" type="ORF">BOV88_13525</name>
</gene>
<dbReference type="AlphaFoldDB" id="A0A1T2CG02"/>